<dbReference type="InterPro" id="IPR050088">
    <property type="entry name" value="IspD/TarI_cytidylyltransf_bact"/>
</dbReference>
<proteinExistence type="predicted"/>
<dbReference type="Pfam" id="PF01128">
    <property type="entry name" value="IspD"/>
    <property type="match status" value="1"/>
</dbReference>
<evidence type="ECO:0000256" key="1">
    <source>
        <dbReference type="ARBA" id="ARBA00022679"/>
    </source>
</evidence>
<protein>
    <submittedName>
        <fullName evidence="3">2-C-methyl-D-erythritol 4-phosphate cytidylyltransferase</fullName>
        <ecNumber evidence="3">2.7.7.60</ecNumber>
    </submittedName>
</protein>
<organism evidence="3 4">
    <name type="scientific">Nocardioides perillae</name>
    <dbReference type="NCBI Taxonomy" id="1119534"/>
    <lineage>
        <taxon>Bacteria</taxon>
        <taxon>Bacillati</taxon>
        <taxon>Actinomycetota</taxon>
        <taxon>Actinomycetes</taxon>
        <taxon>Propionibacteriales</taxon>
        <taxon>Nocardioidaceae</taxon>
        <taxon>Nocardioides</taxon>
    </lineage>
</organism>
<dbReference type="AlphaFoldDB" id="A0A7Y9ULW9"/>
<comment type="caution">
    <text evidence="3">The sequence shown here is derived from an EMBL/GenBank/DDBJ whole genome shotgun (WGS) entry which is preliminary data.</text>
</comment>
<evidence type="ECO:0000256" key="2">
    <source>
        <dbReference type="ARBA" id="ARBA00022695"/>
    </source>
</evidence>
<keyword evidence="1 3" id="KW-0808">Transferase</keyword>
<dbReference type="EC" id="2.7.7.60" evidence="3"/>
<dbReference type="GO" id="GO:0050518">
    <property type="term" value="F:2-C-methyl-D-erythritol 4-phosphate cytidylyltransferase activity"/>
    <property type="evidence" value="ECO:0007669"/>
    <property type="project" value="UniProtKB-EC"/>
</dbReference>
<sequence length="241" mass="24344">MVEQQPGAAVVVVAAGSGSRVGAGVNKVLLPLLGAPVLAWSVRTALAVDGVCRVVVVVRDGEQEAVAEALGPHLPLDPAPDAPEVVMVAGGATRHDSEWAALRALAADVEAGRVDVVAVHDGARPLAGPGLFAAVLDQAREHGGALPAVPVRGVVRRDGGALPATLVGVQTPQAFRADALLAAYAAAEADGFRGTDTAACVGWWGQRTGADVRIAAVPSTPRNLKVTFPEDLAVAARLATP</sequence>
<dbReference type="InterPro" id="IPR034683">
    <property type="entry name" value="IspD/TarI"/>
</dbReference>
<reference evidence="3 4" key="1">
    <citation type="submission" date="2020-07" db="EMBL/GenBank/DDBJ databases">
        <title>Sequencing the genomes of 1000 actinobacteria strains.</title>
        <authorList>
            <person name="Klenk H.-P."/>
        </authorList>
    </citation>
    <scope>NUCLEOTIDE SEQUENCE [LARGE SCALE GENOMIC DNA]</scope>
    <source>
        <strain evidence="3 4">DSM 24552</strain>
    </source>
</reference>
<dbReference type="Proteomes" id="UP000544110">
    <property type="component" value="Unassembled WGS sequence"/>
</dbReference>
<evidence type="ECO:0000313" key="3">
    <source>
        <dbReference type="EMBL" id="NYG54806.1"/>
    </source>
</evidence>
<evidence type="ECO:0000313" key="4">
    <source>
        <dbReference type="Proteomes" id="UP000544110"/>
    </source>
</evidence>
<keyword evidence="4" id="KW-1185">Reference proteome</keyword>
<dbReference type="Gene3D" id="3.90.550.10">
    <property type="entry name" value="Spore Coat Polysaccharide Biosynthesis Protein SpsA, Chain A"/>
    <property type="match status" value="1"/>
</dbReference>
<dbReference type="PANTHER" id="PTHR32125">
    <property type="entry name" value="2-C-METHYL-D-ERYTHRITOL 4-PHOSPHATE CYTIDYLYLTRANSFERASE, CHLOROPLASTIC"/>
    <property type="match status" value="1"/>
</dbReference>
<dbReference type="EMBL" id="JACCAC010000001">
    <property type="protein sequence ID" value="NYG54806.1"/>
    <property type="molecule type" value="Genomic_DNA"/>
</dbReference>
<accession>A0A7Y9ULW9</accession>
<dbReference type="PANTHER" id="PTHR32125:SF4">
    <property type="entry name" value="2-C-METHYL-D-ERYTHRITOL 4-PHOSPHATE CYTIDYLYLTRANSFERASE, CHLOROPLASTIC"/>
    <property type="match status" value="1"/>
</dbReference>
<dbReference type="SUPFAM" id="SSF53448">
    <property type="entry name" value="Nucleotide-diphospho-sugar transferases"/>
    <property type="match status" value="1"/>
</dbReference>
<name>A0A7Y9ULW9_9ACTN</name>
<dbReference type="RefSeq" id="WP_343049120.1">
    <property type="nucleotide sequence ID" value="NZ_JACCAC010000001.1"/>
</dbReference>
<dbReference type="InterPro" id="IPR029044">
    <property type="entry name" value="Nucleotide-diphossugar_trans"/>
</dbReference>
<keyword evidence="2 3" id="KW-0548">Nucleotidyltransferase</keyword>
<gene>
    <name evidence="3" type="ORF">BJ989_001110</name>
</gene>